<proteinExistence type="predicted"/>
<comment type="caution">
    <text evidence="2">The sequence shown here is derived from an EMBL/GenBank/DDBJ whole genome shotgun (WGS) entry which is preliminary data.</text>
</comment>
<dbReference type="AlphaFoldDB" id="A0A6G0Z8D6"/>
<gene>
    <name evidence="2" type="ORF">FWK35_00020453</name>
</gene>
<feature type="transmembrane region" description="Helical" evidence="1">
    <location>
        <begin position="62"/>
        <end position="83"/>
    </location>
</feature>
<sequence>MKDRQVGWAGVDKEESLVVYTRGTTRLSWVRGKRVTVVSLSIVAVSSLLHPHTQPLTGTQDLFLTFTYEYGFSFFIVSLFLVLKLKGASNHYHCVVAVIVVIVMYERWTKGKNTERTKYTQSIFRFNQVGNDLSDVRRPGLQQFFVNNYCRDTFNYQSSNFSEQSSKRVGVWTSTYCSPLSSSYGIVVRGETMVPGGLGLGHDQRN</sequence>
<name>A0A6G0Z8D6_APHCR</name>
<keyword evidence="1" id="KW-0472">Membrane</keyword>
<dbReference type="EMBL" id="VUJU01001154">
    <property type="protein sequence ID" value="KAF0766592.1"/>
    <property type="molecule type" value="Genomic_DNA"/>
</dbReference>
<protein>
    <submittedName>
        <fullName evidence="2">Uncharacterized protein</fullName>
    </submittedName>
</protein>
<feature type="transmembrane region" description="Helical" evidence="1">
    <location>
        <begin position="32"/>
        <end position="50"/>
    </location>
</feature>
<evidence type="ECO:0000313" key="3">
    <source>
        <dbReference type="Proteomes" id="UP000478052"/>
    </source>
</evidence>
<accession>A0A6G0Z8D6</accession>
<keyword evidence="1" id="KW-0812">Transmembrane</keyword>
<feature type="transmembrane region" description="Helical" evidence="1">
    <location>
        <begin position="90"/>
        <end position="108"/>
    </location>
</feature>
<keyword evidence="3" id="KW-1185">Reference proteome</keyword>
<evidence type="ECO:0000256" key="1">
    <source>
        <dbReference type="SAM" id="Phobius"/>
    </source>
</evidence>
<organism evidence="2 3">
    <name type="scientific">Aphis craccivora</name>
    <name type="common">Cowpea aphid</name>
    <dbReference type="NCBI Taxonomy" id="307492"/>
    <lineage>
        <taxon>Eukaryota</taxon>
        <taxon>Metazoa</taxon>
        <taxon>Ecdysozoa</taxon>
        <taxon>Arthropoda</taxon>
        <taxon>Hexapoda</taxon>
        <taxon>Insecta</taxon>
        <taxon>Pterygota</taxon>
        <taxon>Neoptera</taxon>
        <taxon>Paraneoptera</taxon>
        <taxon>Hemiptera</taxon>
        <taxon>Sternorrhyncha</taxon>
        <taxon>Aphidomorpha</taxon>
        <taxon>Aphidoidea</taxon>
        <taxon>Aphididae</taxon>
        <taxon>Aphidini</taxon>
        <taxon>Aphis</taxon>
        <taxon>Aphis</taxon>
    </lineage>
</organism>
<reference evidence="2 3" key="1">
    <citation type="submission" date="2019-08" db="EMBL/GenBank/DDBJ databases">
        <title>Whole genome of Aphis craccivora.</title>
        <authorList>
            <person name="Voronova N.V."/>
            <person name="Shulinski R.S."/>
            <person name="Bandarenka Y.V."/>
            <person name="Zhorov D.G."/>
            <person name="Warner D."/>
        </authorList>
    </citation>
    <scope>NUCLEOTIDE SEQUENCE [LARGE SCALE GENOMIC DNA]</scope>
    <source>
        <strain evidence="2">180601</strain>
        <tissue evidence="2">Whole Body</tissue>
    </source>
</reference>
<keyword evidence="1" id="KW-1133">Transmembrane helix</keyword>
<evidence type="ECO:0000313" key="2">
    <source>
        <dbReference type="EMBL" id="KAF0766592.1"/>
    </source>
</evidence>
<dbReference type="Proteomes" id="UP000478052">
    <property type="component" value="Unassembled WGS sequence"/>
</dbReference>